<comment type="caution">
    <text evidence="1">The sequence shown here is derived from an EMBL/GenBank/DDBJ whole genome shotgun (WGS) entry which is preliminary data.</text>
</comment>
<dbReference type="Proteomes" id="UP001064048">
    <property type="component" value="Chromosome 3"/>
</dbReference>
<organism evidence="1 2">
    <name type="scientific">Choristoneura fumiferana</name>
    <name type="common">Spruce budworm moth</name>
    <name type="synonym">Archips fumiferana</name>
    <dbReference type="NCBI Taxonomy" id="7141"/>
    <lineage>
        <taxon>Eukaryota</taxon>
        <taxon>Metazoa</taxon>
        <taxon>Ecdysozoa</taxon>
        <taxon>Arthropoda</taxon>
        <taxon>Hexapoda</taxon>
        <taxon>Insecta</taxon>
        <taxon>Pterygota</taxon>
        <taxon>Neoptera</taxon>
        <taxon>Endopterygota</taxon>
        <taxon>Lepidoptera</taxon>
        <taxon>Glossata</taxon>
        <taxon>Ditrysia</taxon>
        <taxon>Tortricoidea</taxon>
        <taxon>Tortricidae</taxon>
        <taxon>Tortricinae</taxon>
        <taxon>Choristoneura</taxon>
    </lineage>
</organism>
<dbReference type="EMBL" id="CM046103">
    <property type="protein sequence ID" value="KAI8427963.1"/>
    <property type="molecule type" value="Genomic_DNA"/>
</dbReference>
<gene>
    <name evidence="1" type="ORF">MSG28_002278</name>
</gene>
<protein>
    <submittedName>
        <fullName evidence="1">Uncharacterized protein</fullName>
    </submittedName>
</protein>
<proteinExistence type="predicted"/>
<name>A0ACC0JV75_CHOFU</name>
<keyword evidence="2" id="KW-1185">Reference proteome</keyword>
<sequence length="447" mass="51066">MKFLKDPARKIELYNKVYVPPAPPMTKAEQILIYIVSQLKICWSDIVENILKNIEYSLFMLNRTPEFEAIETLSHFYAVLCRYDKNRNRLRLFIIDAMYCLQYKAVPLIRQCLDVWMHILPLAHMGIVEKKMLRMALIILAKRHGARWCQNYIVKNMLLPIMEQSGAPERVKCFCVSLLGPLLKPYPMEMKVNCEIVMNQLSDMLNRNPSKQMEEAIFTSLIYMSRHNQNRVIKALLFWKPENISLELEDLLKSYVKERPMKLEWSSGSRARVGGGYQRLEWQAGTKHVLDEGGSRDKVFELEIEDTLEPLHGQRAQLWQRAQHAAEVRRAAAACAVRHVRTQASDYLHLQLLHPMSRAISKSQNKKFQSRRREELIAIFGTKFSISRSFLNGPLEKSFASFASPDSIVLTSGGVPANGAKLAGRGRRGAQTGAGALGGHAAGRARR</sequence>
<evidence type="ECO:0000313" key="2">
    <source>
        <dbReference type="Proteomes" id="UP001064048"/>
    </source>
</evidence>
<reference evidence="1 2" key="1">
    <citation type="journal article" date="2022" name="Genome Biol. Evol.">
        <title>The Spruce Budworm Genome: Reconstructing the Evolutionary History of Antifreeze Proteins.</title>
        <authorList>
            <person name="Beliveau C."/>
            <person name="Gagne P."/>
            <person name="Picq S."/>
            <person name="Vernygora O."/>
            <person name="Keeling C.I."/>
            <person name="Pinkney K."/>
            <person name="Doucet D."/>
            <person name="Wen F."/>
            <person name="Johnston J.S."/>
            <person name="Maaroufi H."/>
            <person name="Boyle B."/>
            <person name="Laroche J."/>
            <person name="Dewar K."/>
            <person name="Juretic N."/>
            <person name="Blackburn G."/>
            <person name="Nisole A."/>
            <person name="Brunet B."/>
            <person name="Brandao M."/>
            <person name="Lumley L."/>
            <person name="Duan J."/>
            <person name="Quan G."/>
            <person name="Lucarotti C.J."/>
            <person name="Roe A.D."/>
            <person name="Sperling F.A.H."/>
            <person name="Levesque R.C."/>
            <person name="Cusson M."/>
        </authorList>
    </citation>
    <scope>NUCLEOTIDE SEQUENCE [LARGE SCALE GENOMIC DNA]</scope>
    <source>
        <strain evidence="1">Glfc:IPQL:Cfum</strain>
    </source>
</reference>
<accession>A0ACC0JV75</accession>
<evidence type="ECO:0000313" key="1">
    <source>
        <dbReference type="EMBL" id="KAI8427963.1"/>
    </source>
</evidence>